<evidence type="ECO:0000313" key="3">
    <source>
        <dbReference type="Proteomes" id="UP000559256"/>
    </source>
</evidence>
<evidence type="ECO:0008006" key="4">
    <source>
        <dbReference type="Google" id="ProtNLM"/>
    </source>
</evidence>
<comment type="caution">
    <text evidence="2">The sequence shown here is derived from an EMBL/GenBank/DDBJ whole genome shotgun (WGS) entry which is preliminary data.</text>
</comment>
<accession>A0A8H5LUB6</accession>
<sequence length="229" mass="26478">MHARFEGRIKKLNICNTKEELGPEHGLDAFRQAVPPARQSPFTAAWDDEVDNDMSTIQPPQPPGGLPQASPETCVNLSLFKELLKEYRQLDDTINMRLNRANANVRDEERGRTAKGTIEDQACARLWQELVSNWNRRKQLVGYCVSIVDRGLEEKQKIIENQDTSPAARRKIVAEKYADEVKRQQFHNEVSVEMIVRKRSLEVFRSKCRYFVPPLTDVEARRMWDAALR</sequence>
<dbReference type="InterPro" id="IPR019171">
    <property type="entry name" value="MIX23"/>
</dbReference>
<dbReference type="PANTHER" id="PTHR31905">
    <property type="entry name" value="COILED-COIL DOMAIN-CONTAINING PROTEIN 58"/>
    <property type="match status" value="1"/>
</dbReference>
<keyword evidence="3" id="KW-1185">Reference proteome</keyword>
<dbReference type="PANTHER" id="PTHR31905:SF2">
    <property type="entry name" value="PROTEIN MIX23"/>
    <property type="match status" value="1"/>
</dbReference>
<evidence type="ECO:0000313" key="2">
    <source>
        <dbReference type="EMBL" id="KAF5369877.1"/>
    </source>
</evidence>
<reference evidence="2 3" key="1">
    <citation type="journal article" date="2020" name="ISME J.">
        <title>Uncovering the hidden diversity of litter-decomposition mechanisms in mushroom-forming fungi.</title>
        <authorList>
            <person name="Floudas D."/>
            <person name="Bentzer J."/>
            <person name="Ahren D."/>
            <person name="Johansson T."/>
            <person name="Persson P."/>
            <person name="Tunlid A."/>
        </authorList>
    </citation>
    <scope>NUCLEOTIDE SEQUENCE [LARGE SCALE GENOMIC DNA]</scope>
    <source>
        <strain evidence="2 3">CBS 291.85</strain>
    </source>
</reference>
<proteinExistence type="inferred from homology"/>
<dbReference type="Proteomes" id="UP000559256">
    <property type="component" value="Unassembled WGS sequence"/>
</dbReference>
<dbReference type="EMBL" id="JAACJM010000012">
    <property type="protein sequence ID" value="KAF5369877.1"/>
    <property type="molecule type" value="Genomic_DNA"/>
</dbReference>
<evidence type="ECO:0000256" key="1">
    <source>
        <dbReference type="ARBA" id="ARBA00024204"/>
    </source>
</evidence>
<dbReference type="Pfam" id="PF09774">
    <property type="entry name" value="MIX23"/>
    <property type="match status" value="1"/>
</dbReference>
<gene>
    <name evidence="2" type="ORF">D9758_001073</name>
</gene>
<dbReference type="GO" id="GO:0005758">
    <property type="term" value="C:mitochondrial intermembrane space"/>
    <property type="evidence" value="ECO:0007669"/>
    <property type="project" value="InterPro"/>
</dbReference>
<dbReference type="AlphaFoldDB" id="A0A8H5LUB6"/>
<protein>
    <recommendedName>
        <fullName evidence="4">Coiled-coil domain-containing protein 58</fullName>
    </recommendedName>
</protein>
<name>A0A8H5LUB6_9AGAR</name>
<comment type="similarity">
    <text evidence="1">Belongs to the MIX23 family.</text>
</comment>
<dbReference type="OrthoDB" id="5593818at2759"/>
<organism evidence="2 3">
    <name type="scientific">Tetrapyrgos nigripes</name>
    <dbReference type="NCBI Taxonomy" id="182062"/>
    <lineage>
        <taxon>Eukaryota</taxon>
        <taxon>Fungi</taxon>
        <taxon>Dikarya</taxon>
        <taxon>Basidiomycota</taxon>
        <taxon>Agaricomycotina</taxon>
        <taxon>Agaricomycetes</taxon>
        <taxon>Agaricomycetidae</taxon>
        <taxon>Agaricales</taxon>
        <taxon>Marasmiineae</taxon>
        <taxon>Marasmiaceae</taxon>
        <taxon>Tetrapyrgos</taxon>
    </lineage>
</organism>